<evidence type="ECO:0000313" key="1">
    <source>
        <dbReference type="EMBL" id="GIY97446.1"/>
    </source>
</evidence>
<dbReference type="Proteomes" id="UP001054945">
    <property type="component" value="Unassembled WGS sequence"/>
</dbReference>
<evidence type="ECO:0008006" key="3">
    <source>
        <dbReference type="Google" id="ProtNLM"/>
    </source>
</evidence>
<evidence type="ECO:0000313" key="2">
    <source>
        <dbReference type="Proteomes" id="UP001054945"/>
    </source>
</evidence>
<keyword evidence="2" id="KW-1185">Reference proteome</keyword>
<name>A0AAV4XQJ9_CAEEX</name>
<reference evidence="1 2" key="1">
    <citation type="submission" date="2021-06" db="EMBL/GenBank/DDBJ databases">
        <title>Caerostris extrusa draft genome.</title>
        <authorList>
            <person name="Kono N."/>
            <person name="Arakawa K."/>
        </authorList>
    </citation>
    <scope>NUCLEOTIDE SEQUENCE [LARGE SCALE GENOMIC DNA]</scope>
</reference>
<dbReference type="AlphaFoldDB" id="A0AAV4XQJ9"/>
<organism evidence="1 2">
    <name type="scientific">Caerostris extrusa</name>
    <name type="common">Bark spider</name>
    <name type="synonym">Caerostris bankana</name>
    <dbReference type="NCBI Taxonomy" id="172846"/>
    <lineage>
        <taxon>Eukaryota</taxon>
        <taxon>Metazoa</taxon>
        <taxon>Ecdysozoa</taxon>
        <taxon>Arthropoda</taxon>
        <taxon>Chelicerata</taxon>
        <taxon>Arachnida</taxon>
        <taxon>Araneae</taxon>
        <taxon>Araneomorphae</taxon>
        <taxon>Entelegynae</taxon>
        <taxon>Araneoidea</taxon>
        <taxon>Araneidae</taxon>
        <taxon>Caerostris</taxon>
    </lineage>
</organism>
<proteinExistence type="predicted"/>
<sequence length="88" mass="10210">MRWDMSSAHLLIGLFDRVLIKRPNYLQEIIFQLNSYSVRFDPNPSASKLTSSPSNSVFQIAMQLVGLERQPMSRTSREKGVNIRLKLW</sequence>
<comment type="caution">
    <text evidence="1">The sequence shown here is derived from an EMBL/GenBank/DDBJ whole genome shotgun (WGS) entry which is preliminary data.</text>
</comment>
<dbReference type="EMBL" id="BPLR01018159">
    <property type="protein sequence ID" value="GIY97446.1"/>
    <property type="molecule type" value="Genomic_DNA"/>
</dbReference>
<protein>
    <recommendedName>
        <fullName evidence="3">Maturase K</fullName>
    </recommendedName>
</protein>
<gene>
    <name evidence="1" type="ORF">CEXT_599901</name>
</gene>
<accession>A0AAV4XQJ9</accession>